<keyword evidence="4 5" id="KW-0539">Nucleus</keyword>
<keyword evidence="8" id="KW-1185">Reference proteome</keyword>
<keyword evidence="1 5" id="KW-0540">Nuclease</keyword>
<dbReference type="OMA" id="FHVSIGW"/>
<dbReference type="eggNOG" id="KOG3102">
    <property type="taxonomic scope" value="Eukaryota"/>
</dbReference>
<dbReference type="STRING" id="759272.G0SCV8"/>
<dbReference type="Gene3D" id="3.90.1140.10">
    <property type="entry name" value="Cyclic phosphodiesterase"/>
    <property type="match status" value="1"/>
</dbReference>
<dbReference type="PANTHER" id="PTHR13522:SF3">
    <property type="entry name" value="U6 SNRNA PHOSPHODIESTERASE 1"/>
    <property type="match status" value="1"/>
</dbReference>
<evidence type="ECO:0000256" key="6">
    <source>
        <dbReference type="SAM" id="MobiDB-lite"/>
    </source>
</evidence>
<evidence type="ECO:0000256" key="1">
    <source>
        <dbReference type="ARBA" id="ARBA00022722"/>
    </source>
</evidence>
<dbReference type="OrthoDB" id="49151at2759"/>
<feature type="active site" description="Proton donor/acceptor" evidence="5">
    <location>
        <position position="296"/>
    </location>
</feature>
<proteinExistence type="inferred from homology"/>
<evidence type="ECO:0000256" key="5">
    <source>
        <dbReference type="HAMAP-Rule" id="MF_03040"/>
    </source>
</evidence>
<dbReference type="HOGENOM" id="CLU_050234_0_0_1"/>
<feature type="region of interest" description="Disordered" evidence="6">
    <location>
        <begin position="221"/>
        <end position="244"/>
    </location>
</feature>
<sequence>MSPLVSYSSDSDSDHETRSMSPPKKKAKTAPSSPPPPLPASFHDLYAGTVRTAPCDDPSLHQGRTRQIPHIPGNWPTHVYVEWHPPREVHELLSGLVKKLREKARGIPSSSGTGGKGNDQGVEVTTLLESELSTPLPLHISLSRPIVLKEWEREQFLKELKEEIEKGASAALKCSSTTSDSKVNGNDGAAFKLRCTRVEWHRTYESGRSFLVLRVESLRVGSGSSSEDNGGVLESERPGVNRESTVERKVNHNPQLTELLRRCNSVAERFNQPQLYKWTEENGGNNGSWEVGEAFHLSIAWTFAEPTDELVRVTKDVFEAPEAKENIRRVIVPVDRVKVKIGNVVNNVALRQPGLKADGKKDGKNIFGI</sequence>
<comment type="function">
    <text evidence="5">Phosphodiesterase responsible for the U6 snRNA 3' end processing. Acts as an exoribonuclease (RNase) responsible for trimming the poly(U) tract of the last nucleotides in the pre-U6 snRNA molecule, leading to the formation of mature U6 snRNA.</text>
</comment>
<evidence type="ECO:0000256" key="2">
    <source>
        <dbReference type="ARBA" id="ARBA00022801"/>
    </source>
</evidence>
<reference evidence="7 8" key="1">
    <citation type="journal article" date="2011" name="Cell">
        <title>Insight into structure and assembly of the nuclear pore complex by utilizing the genome of a eukaryotic thermophile.</title>
        <authorList>
            <person name="Amlacher S."/>
            <person name="Sarges P."/>
            <person name="Flemming D."/>
            <person name="van Noort V."/>
            <person name="Kunze R."/>
            <person name="Devos D.P."/>
            <person name="Arumugam M."/>
            <person name="Bork P."/>
            <person name="Hurt E."/>
        </authorList>
    </citation>
    <scope>NUCLEOTIDE SEQUENCE [LARGE SCALE GENOMIC DNA]</scope>
    <source>
        <strain evidence="8">DSM 1495 / CBS 144.50 / IMI 039719</strain>
    </source>
</reference>
<dbReference type="GeneID" id="18259892"/>
<evidence type="ECO:0000256" key="4">
    <source>
        <dbReference type="ARBA" id="ARBA00023242"/>
    </source>
</evidence>
<dbReference type="RefSeq" id="XP_006696174.1">
    <property type="nucleotide sequence ID" value="XM_006696111.1"/>
</dbReference>
<evidence type="ECO:0000313" key="8">
    <source>
        <dbReference type="Proteomes" id="UP000008066"/>
    </source>
</evidence>
<accession>G0SCV8</accession>
<feature type="compositionally biased region" description="Basic and acidic residues" evidence="6">
    <location>
        <begin position="234"/>
        <end position="244"/>
    </location>
</feature>
<dbReference type="Proteomes" id="UP000008066">
    <property type="component" value="Unassembled WGS sequence"/>
</dbReference>
<feature type="region of interest" description="Disordered" evidence="6">
    <location>
        <begin position="1"/>
        <end position="42"/>
    </location>
</feature>
<evidence type="ECO:0000256" key="3">
    <source>
        <dbReference type="ARBA" id="ARBA00023239"/>
    </source>
</evidence>
<dbReference type="PANTHER" id="PTHR13522">
    <property type="entry name" value="U6 SNRNA PHOSPHODIESTERASE 1"/>
    <property type="match status" value="1"/>
</dbReference>
<feature type="compositionally biased region" description="Low complexity" evidence="6">
    <location>
        <begin position="1"/>
        <end position="10"/>
    </location>
</feature>
<keyword evidence="2 5" id="KW-0378">Hydrolase</keyword>
<protein>
    <recommendedName>
        <fullName evidence="5">U6 snRNA phosphodiesterase</fullName>
        <ecNumber evidence="5">3.1.4.-</ecNumber>
    </recommendedName>
</protein>
<comment type="subcellular location">
    <subcellularLocation>
        <location evidence="5">Nucleus</location>
    </subcellularLocation>
</comment>
<feature type="active site" description="Proton donor/acceptor" evidence="5">
    <location>
        <position position="139"/>
    </location>
</feature>
<evidence type="ECO:0000313" key="7">
    <source>
        <dbReference type="EMBL" id="EGS19229.1"/>
    </source>
</evidence>
<dbReference type="EMBL" id="GL988045">
    <property type="protein sequence ID" value="EGS19229.1"/>
    <property type="molecule type" value="Genomic_DNA"/>
</dbReference>
<dbReference type="GO" id="GO:0005634">
    <property type="term" value="C:nucleus"/>
    <property type="evidence" value="ECO:0007669"/>
    <property type="project" value="UniProtKB-SubCell"/>
</dbReference>
<dbReference type="InterPro" id="IPR027521">
    <property type="entry name" value="Usb1"/>
</dbReference>
<dbReference type="Pfam" id="PF09749">
    <property type="entry name" value="HVSL"/>
    <property type="match status" value="1"/>
</dbReference>
<organism evidence="8">
    <name type="scientific">Chaetomium thermophilum (strain DSM 1495 / CBS 144.50 / IMI 039719)</name>
    <name type="common">Thermochaetoides thermophila</name>
    <dbReference type="NCBI Taxonomy" id="759272"/>
    <lineage>
        <taxon>Eukaryota</taxon>
        <taxon>Fungi</taxon>
        <taxon>Dikarya</taxon>
        <taxon>Ascomycota</taxon>
        <taxon>Pezizomycotina</taxon>
        <taxon>Sordariomycetes</taxon>
        <taxon>Sordariomycetidae</taxon>
        <taxon>Sordariales</taxon>
        <taxon>Chaetomiaceae</taxon>
        <taxon>Thermochaetoides</taxon>
    </lineage>
</organism>
<dbReference type="GO" id="GO:0016829">
    <property type="term" value="F:lyase activity"/>
    <property type="evidence" value="ECO:0007669"/>
    <property type="project" value="UniProtKB-KW"/>
</dbReference>
<dbReference type="EC" id="3.1.4.-" evidence="5"/>
<keyword evidence="3" id="KW-0456">Lyase</keyword>
<comment type="similarity">
    <text evidence="5">Belongs to the 2H phosphoesterase superfamily. USB1 family.</text>
</comment>
<dbReference type="KEGG" id="cthr:CTHT_0058540"/>
<dbReference type="GO" id="GO:1990838">
    <property type="term" value="F:poly(U)-specific exoribonuclease activity, producing 3' uridine cyclic phosphate ends"/>
    <property type="evidence" value="ECO:0007669"/>
    <property type="project" value="UniProtKB-UniRule"/>
</dbReference>
<dbReference type="AlphaFoldDB" id="G0SCV8"/>
<gene>
    <name evidence="5" type="primary">USB1</name>
    <name evidence="7" type="ORF">CTHT_0058540</name>
</gene>
<name>G0SCV8_CHATD</name>
<dbReference type="HAMAP" id="MF_03040">
    <property type="entry name" value="USB1"/>
    <property type="match status" value="1"/>
</dbReference>
<dbReference type="GO" id="GO:0034477">
    <property type="term" value="P:U6 snRNA 3'-end processing"/>
    <property type="evidence" value="ECO:0007669"/>
    <property type="project" value="UniProtKB-UniRule"/>
</dbReference>